<dbReference type="OrthoDB" id="4410991at2"/>
<reference evidence="2 3" key="1">
    <citation type="journal article" date="2015" name="Genome Announc.">
        <title>Complete Genome Sequence of the Type Strain Corynebacterium mustelae DSM 45274, Isolated from Various Tissues of a Male Ferret with Lethal Sepsis.</title>
        <authorList>
            <person name="Ruckert C."/>
            <person name="Eimer J."/>
            <person name="Winkler A."/>
            <person name="Tauch A."/>
        </authorList>
    </citation>
    <scope>NUCLEOTIDE SEQUENCE [LARGE SCALE GENOMIC DNA]</scope>
    <source>
        <strain evidence="2 3">DSM 45274</strain>
    </source>
</reference>
<dbReference type="KEGG" id="cmv:CMUST_13175"/>
<dbReference type="STRING" id="571915.CMUST_13175"/>
<dbReference type="InterPro" id="IPR037883">
    <property type="entry name" value="Knr4/Smi1-like_sf"/>
</dbReference>
<dbReference type="Proteomes" id="UP000035199">
    <property type="component" value="Chromosome"/>
</dbReference>
<feature type="domain" description="Knr4/Smi1-like" evidence="1">
    <location>
        <begin position="17"/>
        <end position="149"/>
    </location>
</feature>
<keyword evidence="3" id="KW-1185">Reference proteome</keyword>
<dbReference type="SUPFAM" id="SSF160631">
    <property type="entry name" value="SMI1/KNR4-like"/>
    <property type="match status" value="1"/>
</dbReference>
<dbReference type="AlphaFoldDB" id="A0A0G3H0I6"/>
<dbReference type="EMBL" id="CP011542">
    <property type="protein sequence ID" value="AKK06929.1"/>
    <property type="molecule type" value="Genomic_DNA"/>
</dbReference>
<evidence type="ECO:0000259" key="1">
    <source>
        <dbReference type="Pfam" id="PF09346"/>
    </source>
</evidence>
<accession>A0A0G3H0I6</accession>
<dbReference type="PATRIC" id="fig|571915.4.peg.2821"/>
<dbReference type="Pfam" id="PF09346">
    <property type="entry name" value="SMI1_KNR4"/>
    <property type="match status" value="1"/>
</dbReference>
<dbReference type="Gene3D" id="3.40.1580.10">
    <property type="entry name" value="SMI1/KNR4-like"/>
    <property type="match status" value="1"/>
</dbReference>
<dbReference type="InterPro" id="IPR018958">
    <property type="entry name" value="Knr4/Smi1-like_dom"/>
</dbReference>
<name>A0A0G3H0I6_9CORY</name>
<sequence>MSHQFSFDDVFIRTGKPCDSVRLAEIERRIGFVLPETYRQIVMGCGGGLIRGGINRIREDDELGCMVKTLYGNGQPTDGYDDHSLDKLCLPLMETWEMPQWGFFVGEADGEIHTPILLNLTNPMYPPGALVCVDLEVEEEVLIAESFDALWQVIQRNVEKARADTTGF</sequence>
<proteinExistence type="predicted"/>
<organism evidence="2 3">
    <name type="scientific">Corynebacterium mustelae</name>
    <dbReference type="NCBI Taxonomy" id="571915"/>
    <lineage>
        <taxon>Bacteria</taxon>
        <taxon>Bacillati</taxon>
        <taxon>Actinomycetota</taxon>
        <taxon>Actinomycetes</taxon>
        <taxon>Mycobacteriales</taxon>
        <taxon>Corynebacteriaceae</taxon>
        <taxon>Corynebacterium</taxon>
    </lineage>
</organism>
<gene>
    <name evidence="2" type="ORF">CMUST_13175</name>
</gene>
<protein>
    <submittedName>
        <fullName evidence="2">Putative glucan synthasis protein</fullName>
    </submittedName>
</protein>
<dbReference type="RefSeq" id="WP_047262861.1">
    <property type="nucleotide sequence ID" value="NZ_CP011542.1"/>
</dbReference>
<evidence type="ECO:0000313" key="3">
    <source>
        <dbReference type="Proteomes" id="UP000035199"/>
    </source>
</evidence>
<reference evidence="3" key="2">
    <citation type="submission" date="2015-05" db="EMBL/GenBank/DDBJ databases">
        <title>Complete genome sequence of Corynebacterium mustelae DSM 45274, isolated from various tissues of a male ferret with lethal sepsis.</title>
        <authorList>
            <person name="Ruckert C."/>
            <person name="Albersmeier A."/>
            <person name="Winkler A."/>
            <person name="Tauch A."/>
        </authorList>
    </citation>
    <scope>NUCLEOTIDE SEQUENCE [LARGE SCALE GENOMIC DNA]</scope>
    <source>
        <strain evidence="3">DSM 45274</strain>
    </source>
</reference>
<evidence type="ECO:0000313" key="2">
    <source>
        <dbReference type="EMBL" id="AKK06929.1"/>
    </source>
</evidence>